<dbReference type="GO" id="GO:0008270">
    <property type="term" value="F:zinc ion binding"/>
    <property type="evidence" value="ECO:0007669"/>
    <property type="project" value="UniProtKB-KW"/>
</dbReference>
<dbReference type="Proteomes" id="UP001221757">
    <property type="component" value="Unassembled WGS sequence"/>
</dbReference>
<dbReference type="AlphaFoldDB" id="A0AAD7GSK7"/>
<dbReference type="PROSITE" id="PS50865">
    <property type="entry name" value="ZF_MYND_2"/>
    <property type="match status" value="1"/>
</dbReference>
<evidence type="ECO:0000259" key="5">
    <source>
        <dbReference type="PROSITE" id="PS50865"/>
    </source>
</evidence>
<evidence type="ECO:0000256" key="4">
    <source>
        <dbReference type="PROSITE-ProRule" id="PRU00134"/>
    </source>
</evidence>
<keyword evidence="3" id="KW-0862">Zinc</keyword>
<gene>
    <name evidence="6" type="ORF">B0H17DRAFT_1126702</name>
</gene>
<evidence type="ECO:0000256" key="3">
    <source>
        <dbReference type="ARBA" id="ARBA00022833"/>
    </source>
</evidence>
<evidence type="ECO:0000256" key="2">
    <source>
        <dbReference type="ARBA" id="ARBA00022771"/>
    </source>
</evidence>
<keyword evidence="1" id="KW-0479">Metal-binding</keyword>
<keyword evidence="7" id="KW-1185">Reference proteome</keyword>
<reference evidence="6" key="1">
    <citation type="submission" date="2023-03" db="EMBL/GenBank/DDBJ databases">
        <title>Massive genome expansion in bonnet fungi (Mycena s.s.) driven by repeated elements and novel gene families across ecological guilds.</title>
        <authorList>
            <consortium name="Lawrence Berkeley National Laboratory"/>
            <person name="Harder C.B."/>
            <person name="Miyauchi S."/>
            <person name="Viragh M."/>
            <person name="Kuo A."/>
            <person name="Thoen E."/>
            <person name="Andreopoulos B."/>
            <person name="Lu D."/>
            <person name="Skrede I."/>
            <person name="Drula E."/>
            <person name="Henrissat B."/>
            <person name="Morin E."/>
            <person name="Kohler A."/>
            <person name="Barry K."/>
            <person name="LaButti K."/>
            <person name="Morin E."/>
            <person name="Salamov A."/>
            <person name="Lipzen A."/>
            <person name="Mereny Z."/>
            <person name="Hegedus B."/>
            <person name="Baldrian P."/>
            <person name="Stursova M."/>
            <person name="Weitz H."/>
            <person name="Taylor A."/>
            <person name="Grigoriev I.V."/>
            <person name="Nagy L.G."/>
            <person name="Martin F."/>
            <person name="Kauserud H."/>
        </authorList>
    </citation>
    <scope>NUCLEOTIDE SEQUENCE</scope>
    <source>
        <strain evidence="6">CBHHK067</strain>
    </source>
</reference>
<name>A0AAD7GSK7_MYCRO</name>
<evidence type="ECO:0000313" key="6">
    <source>
        <dbReference type="EMBL" id="KAJ7704339.1"/>
    </source>
</evidence>
<accession>A0AAD7GSK7</accession>
<dbReference type="EMBL" id="JARKIE010000010">
    <property type="protein sequence ID" value="KAJ7704339.1"/>
    <property type="molecule type" value="Genomic_DNA"/>
</dbReference>
<dbReference type="InterPro" id="IPR002893">
    <property type="entry name" value="Znf_MYND"/>
</dbReference>
<evidence type="ECO:0000256" key="1">
    <source>
        <dbReference type="ARBA" id="ARBA00022723"/>
    </source>
</evidence>
<dbReference type="Gene3D" id="6.10.140.2220">
    <property type="match status" value="1"/>
</dbReference>
<protein>
    <recommendedName>
        <fullName evidence="5">MYND-type domain-containing protein</fullName>
    </recommendedName>
</protein>
<feature type="domain" description="MYND-type" evidence="5">
    <location>
        <begin position="376"/>
        <end position="424"/>
    </location>
</feature>
<evidence type="ECO:0000313" key="7">
    <source>
        <dbReference type="Proteomes" id="UP001221757"/>
    </source>
</evidence>
<comment type="caution">
    <text evidence="6">The sequence shown here is derived from an EMBL/GenBank/DDBJ whole genome shotgun (WGS) entry which is preliminary data.</text>
</comment>
<sequence>MSSPVLHTFPSIDGEAVINLFVASLEDPRNPKHCPRCLSGCILAFFHNTLDPEYVHESICALRQNHHLFLDRCIIFLTLERSQDELAACAAWIGCDCDLSDNLIRKLHDLTLQGGVIEPSIDRFMGHIVAVVHGVLQPAKEKGGIHKVAHNAEKAAKQGKNVLWPTKPSDLLPFGPESSVRALDYWIGRLRTARSIGLVGSMFEICKRSMTPALVTSRNIALASLLSIGLSVKAYEMLDSLSPLLATPAMCLTNIMSCTVFFLQLHCFCDRHKLLKFFAEIEEFLFQTTKTVLELLPKMALDVKPYTSETDREVAYIERVLKSLAGAVHCYLELPFDSKTYHPGVLAYSRNLLLAERDPASMAYLALYQLACDERCCAPGCIATFASLGRKFSACGGCSRVPFCSKQCLARAWKHPRVAHKDVCKKIRALVLATGLATKPGAGDLQLFRDKCKAGMDEANVADVALHMQRLFKEMSSAFNEEEAGTHLPEEFEESFKSFEMLAIKDQ</sequence>
<organism evidence="6 7">
    <name type="scientific">Mycena rosella</name>
    <name type="common">Pink bonnet</name>
    <name type="synonym">Agaricus rosellus</name>
    <dbReference type="NCBI Taxonomy" id="1033263"/>
    <lineage>
        <taxon>Eukaryota</taxon>
        <taxon>Fungi</taxon>
        <taxon>Dikarya</taxon>
        <taxon>Basidiomycota</taxon>
        <taxon>Agaricomycotina</taxon>
        <taxon>Agaricomycetes</taxon>
        <taxon>Agaricomycetidae</taxon>
        <taxon>Agaricales</taxon>
        <taxon>Marasmiineae</taxon>
        <taxon>Mycenaceae</taxon>
        <taxon>Mycena</taxon>
    </lineage>
</organism>
<dbReference type="SUPFAM" id="SSF144232">
    <property type="entry name" value="HIT/MYND zinc finger-like"/>
    <property type="match status" value="1"/>
</dbReference>
<keyword evidence="2 4" id="KW-0863">Zinc-finger</keyword>
<proteinExistence type="predicted"/>